<dbReference type="InterPro" id="IPR006190">
    <property type="entry name" value="SAF_AFP_Neu5Ac"/>
</dbReference>
<dbReference type="InterPro" id="IPR013785">
    <property type="entry name" value="Aldolase_TIM"/>
</dbReference>
<dbReference type="InterPro" id="IPR036732">
    <property type="entry name" value="AFP_Neu5c_C_sf"/>
</dbReference>
<reference evidence="2" key="1">
    <citation type="submission" date="2022-03" db="EMBL/GenBank/DDBJ databases">
        <title>Gramella crocea sp. nov., isolated from activated sludge of a seafood processing plant.</title>
        <authorList>
            <person name="Zhang X."/>
        </authorList>
    </citation>
    <scope>NUCLEOTIDE SEQUENCE</scope>
    <source>
        <strain evidence="2">YJ019</strain>
    </source>
</reference>
<gene>
    <name evidence="2" type="ORF">ML462_00190</name>
</gene>
<dbReference type="AlphaFoldDB" id="A0A9X2A9D2"/>
<dbReference type="SUPFAM" id="SSF51269">
    <property type="entry name" value="AFP III-like domain"/>
    <property type="match status" value="1"/>
</dbReference>
<dbReference type="PROSITE" id="PS50844">
    <property type="entry name" value="AFP_LIKE"/>
    <property type="match status" value="1"/>
</dbReference>
<evidence type="ECO:0000313" key="2">
    <source>
        <dbReference type="EMBL" id="MCH4821577.1"/>
    </source>
</evidence>
<evidence type="ECO:0000259" key="1">
    <source>
        <dbReference type="PROSITE" id="PS50844"/>
    </source>
</evidence>
<dbReference type="InterPro" id="IPR013132">
    <property type="entry name" value="PseI/NeuA/B-like_N"/>
</dbReference>
<dbReference type="PANTHER" id="PTHR42966">
    <property type="entry name" value="N-ACETYLNEURAMINATE SYNTHASE"/>
    <property type="match status" value="1"/>
</dbReference>
<keyword evidence="3" id="KW-1185">Reference proteome</keyword>
<dbReference type="Pfam" id="PF03102">
    <property type="entry name" value="NeuB"/>
    <property type="match status" value="1"/>
</dbReference>
<name>A0A9X2A9D2_9FLAO</name>
<proteinExistence type="predicted"/>
<evidence type="ECO:0000313" key="3">
    <source>
        <dbReference type="Proteomes" id="UP001139226"/>
    </source>
</evidence>
<dbReference type="RefSeq" id="WP_240711717.1">
    <property type="nucleotide sequence ID" value="NZ_JAKVTV010000001.1"/>
</dbReference>
<sequence>MFIIAEIGQAHEGSLGMALAYIKALANTGINAIKFQVHIAEAESSVHEPFRIKFSKQDKTRFDYWKRMEFNLEEWKIIKNTCDENEVEFLASPFSNAAVDLLEEIGVKRYKIGSGEVNNFLLLEKIAATGRTLILSSGMSSFTELDDTVNFLMEKGVDFSILQCVTSYPTKPENYGLNVIKELRERYMVPIGYSDHSARPETCIAAAALGAEILEFHAVFSRKSFGPDATSSLEIDEVKNLVEAVKNIDKALKNPIDKTDNSQFTDLKKIFEKSLAVNKSLKKGDKIKFEDLEAKKPKNYGINAAEFRNVIGKALTKDIKKWSFLKHDHI</sequence>
<dbReference type="EMBL" id="JAKVTV010000001">
    <property type="protein sequence ID" value="MCH4821577.1"/>
    <property type="molecule type" value="Genomic_DNA"/>
</dbReference>
<dbReference type="PANTHER" id="PTHR42966:SF1">
    <property type="entry name" value="SIALIC ACID SYNTHASE"/>
    <property type="match status" value="1"/>
</dbReference>
<dbReference type="Proteomes" id="UP001139226">
    <property type="component" value="Unassembled WGS sequence"/>
</dbReference>
<dbReference type="InterPro" id="IPR057736">
    <property type="entry name" value="SAF_PseI/NeuA/NeuB"/>
</dbReference>
<dbReference type="GO" id="GO:0016051">
    <property type="term" value="P:carbohydrate biosynthetic process"/>
    <property type="evidence" value="ECO:0007669"/>
    <property type="project" value="InterPro"/>
</dbReference>
<dbReference type="GO" id="GO:0047444">
    <property type="term" value="F:N-acylneuraminate-9-phosphate synthase activity"/>
    <property type="evidence" value="ECO:0007669"/>
    <property type="project" value="TreeGrafter"/>
</dbReference>
<dbReference type="SUPFAM" id="SSF51569">
    <property type="entry name" value="Aldolase"/>
    <property type="match status" value="1"/>
</dbReference>
<dbReference type="CDD" id="cd11615">
    <property type="entry name" value="SAF_NeuB_like"/>
    <property type="match status" value="1"/>
</dbReference>
<dbReference type="InterPro" id="IPR051690">
    <property type="entry name" value="PseI-like"/>
</dbReference>
<organism evidence="2 3">
    <name type="scientific">Christiangramia lutea</name>
    <dbReference type="NCBI Taxonomy" id="1607951"/>
    <lineage>
        <taxon>Bacteria</taxon>
        <taxon>Pseudomonadati</taxon>
        <taxon>Bacteroidota</taxon>
        <taxon>Flavobacteriia</taxon>
        <taxon>Flavobacteriales</taxon>
        <taxon>Flavobacteriaceae</taxon>
        <taxon>Christiangramia</taxon>
    </lineage>
</organism>
<accession>A0A9X2A9D2</accession>
<feature type="domain" description="AFP-like" evidence="1">
    <location>
        <begin position="274"/>
        <end position="330"/>
    </location>
</feature>
<protein>
    <submittedName>
        <fullName evidence="2">N-acetylneuraminate synthase family protein</fullName>
    </submittedName>
</protein>
<comment type="caution">
    <text evidence="2">The sequence shown here is derived from an EMBL/GenBank/DDBJ whole genome shotgun (WGS) entry which is preliminary data.</text>
</comment>
<dbReference type="Gene3D" id="3.20.20.70">
    <property type="entry name" value="Aldolase class I"/>
    <property type="match status" value="1"/>
</dbReference>
<dbReference type="Gene3D" id="3.90.1210.10">
    <property type="entry name" value="Antifreeze-like/N-acetylneuraminic acid synthase C-terminal domain"/>
    <property type="match status" value="1"/>
</dbReference>